<proteinExistence type="predicted"/>
<dbReference type="Gramene" id="OIT31134">
    <property type="protein sequence ID" value="OIT31134"/>
    <property type="gene ID" value="A4A49_24920"/>
</dbReference>
<organism evidence="1 2">
    <name type="scientific">Nicotiana attenuata</name>
    <name type="common">Coyote tobacco</name>
    <dbReference type="NCBI Taxonomy" id="49451"/>
    <lineage>
        <taxon>Eukaryota</taxon>
        <taxon>Viridiplantae</taxon>
        <taxon>Streptophyta</taxon>
        <taxon>Embryophyta</taxon>
        <taxon>Tracheophyta</taxon>
        <taxon>Spermatophyta</taxon>
        <taxon>Magnoliopsida</taxon>
        <taxon>eudicotyledons</taxon>
        <taxon>Gunneridae</taxon>
        <taxon>Pentapetalae</taxon>
        <taxon>asterids</taxon>
        <taxon>lamiids</taxon>
        <taxon>Solanales</taxon>
        <taxon>Solanaceae</taxon>
        <taxon>Nicotianoideae</taxon>
        <taxon>Nicotianeae</taxon>
        <taxon>Nicotiana</taxon>
    </lineage>
</organism>
<comment type="caution">
    <text evidence="1">The sequence shown here is derived from an EMBL/GenBank/DDBJ whole genome shotgun (WGS) entry which is preliminary data.</text>
</comment>
<sequence>MLVFACGFCLFSYAKFVRKSSIKYDIPEEANGLSKGRNSMGDSKKVICENFDVHERNLNVSRKIISIQ</sequence>
<gene>
    <name evidence="1" type="ORF">A4A49_24920</name>
</gene>
<protein>
    <submittedName>
        <fullName evidence="1">Uncharacterized protein</fullName>
    </submittedName>
</protein>
<accession>A0A314KQV9</accession>
<dbReference type="AlphaFoldDB" id="A0A314KQV9"/>
<dbReference type="EMBL" id="MJEQ01001348">
    <property type="protein sequence ID" value="OIT31134.1"/>
    <property type="molecule type" value="Genomic_DNA"/>
</dbReference>
<dbReference type="Proteomes" id="UP000187609">
    <property type="component" value="Unassembled WGS sequence"/>
</dbReference>
<name>A0A314KQV9_NICAT</name>
<evidence type="ECO:0000313" key="2">
    <source>
        <dbReference type="Proteomes" id="UP000187609"/>
    </source>
</evidence>
<keyword evidence="2" id="KW-1185">Reference proteome</keyword>
<evidence type="ECO:0000313" key="1">
    <source>
        <dbReference type="EMBL" id="OIT31134.1"/>
    </source>
</evidence>
<reference evidence="1" key="1">
    <citation type="submission" date="2016-11" db="EMBL/GenBank/DDBJ databases">
        <title>The genome of Nicotiana attenuata.</title>
        <authorList>
            <person name="Xu S."/>
            <person name="Brockmoeller T."/>
            <person name="Gaquerel E."/>
            <person name="Navarro A."/>
            <person name="Kuhl H."/>
            <person name="Gase K."/>
            <person name="Ling Z."/>
            <person name="Zhou W."/>
            <person name="Kreitzer C."/>
            <person name="Stanke M."/>
            <person name="Tang H."/>
            <person name="Lyons E."/>
            <person name="Pandey P."/>
            <person name="Pandey S.P."/>
            <person name="Timmermann B."/>
            <person name="Baldwin I.T."/>
        </authorList>
    </citation>
    <scope>NUCLEOTIDE SEQUENCE [LARGE SCALE GENOMIC DNA]</scope>
    <source>
        <strain evidence="1">UT</strain>
    </source>
</reference>